<evidence type="ECO:0000259" key="2">
    <source>
        <dbReference type="PROSITE" id="PS50003"/>
    </source>
</evidence>
<feature type="region of interest" description="Disordered" evidence="1">
    <location>
        <begin position="194"/>
        <end position="359"/>
    </location>
</feature>
<dbReference type="GO" id="GO:0071888">
    <property type="term" value="P:macrophage apoptotic process"/>
    <property type="evidence" value="ECO:0007669"/>
    <property type="project" value="TreeGrafter"/>
</dbReference>
<feature type="compositionally biased region" description="Basic and acidic residues" evidence="1">
    <location>
        <begin position="668"/>
        <end position="684"/>
    </location>
</feature>
<protein>
    <recommendedName>
        <fullName evidence="2">PH domain-containing protein</fullName>
    </recommendedName>
</protein>
<accession>A0A9Q0DSS1</accession>
<feature type="region of interest" description="Disordered" evidence="1">
    <location>
        <begin position="597"/>
        <end position="618"/>
    </location>
</feature>
<evidence type="ECO:0000313" key="4">
    <source>
        <dbReference type="Proteomes" id="UP001148018"/>
    </source>
</evidence>
<dbReference type="Gene3D" id="2.30.29.30">
    <property type="entry name" value="Pleckstrin-homology domain (PH domain)/Phosphotyrosine-binding domain (PTB)"/>
    <property type="match status" value="1"/>
</dbReference>
<dbReference type="Proteomes" id="UP001148018">
    <property type="component" value="Unassembled WGS sequence"/>
</dbReference>
<dbReference type="SMART" id="SM00233">
    <property type="entry name" value="PH"/>
    <property type="match status" value="1"/>
</dbReference>
<dbReference type="SUPFAM" id="SSF50729">
    <property type="entry name" value="PH domain-like"/>
    <property type="match status" value="1"/>
</dbReference>
<feature type="compositionally biased region" description="Polar residues" evidence="1">
    <location>
        <begin position="400"/>
        <end position="418"/>
    </location>
</feature>
<sequence length="763" mass="83176">MDNGVTGDPARPKEARFLSKAGWVKKATGRLLAGYKDRYIHVEKTEVVVYENEDLKTCLERLDLENFEKCHELKSIFNKKNRLVLIRAPKCANKIHDVKIQAETPQEKDAWIKALSEGINRAKNKIFDEIKVDESINLDHVTRTRPKGNRSRRPPTRIHMKEVANISSDGILRLDLDVPNAMWSNGDHYVNIDFTEPLKENPPMPTSSTSDATEKRQSSSPQLEEPQTVVEPSPQKKIFKPPMPPSKDRKAVSATENGPSVPDGPEKVPGPPKPPSKELKPSHLPAEQDTQDLSERVPVAGAGENIAPSKPISSSTEDLAESLSPVQETRSPTIPPKDKKPSKDPDRNGLPSTLEGTSDEIIEKVSELDPSSCLPTVKQAEVGDFSESHCTAEATPEPISVNSTPSGLANNVPSSSNNLEKERSETATLPTLPSFQMTRKCPSPLPPLKKKPLKLCPPKPLPPLKQPKPEGVGLNQPTGNDDTTVTQHEDSSSSATQLETVPSICSTCSEETPGPIIESHNDVPRLVVTLSKPVAVEADLSHPACGFPAEKTEDISDHSICHSDGDSVDSGSEDNLASSTFALRGSQVGLDSLYASEDDGEEYSNNPEQISDAAPPGTRISQVTSSVQINLIKPQPPKLAPPPIPLKPTAKLMSASLGDLLSSFSETETEKRHRSRDISQRDSGDGLTEVQSIERGIALELEQTKELLSCTSQTQGEGLGKNMPEDLLAKAMQKLRMADHLLKEAKNFEQSKRLGITKNRSSW</sequence>
<feature type="compositionally biased region" description="Pro residues" evidence="1">
    <location>
        <begin position="455"/>
        <end position="466"/>
    </location>
</feature>
<dbReference type="PROSITE" id="PS50003">
    <property type="entry name" value="PH_DOMAIN"/>
    <property type="match status" value="1"/>
</dbReference>
<evidence type="ECO:0000313" key="3">
    <source>
        <dbReference type="EMBL" id="KAJ3593011.1"/>
    </source>
</evidence>
<comment type="caution">
    <text evidence="3">The sequence shown here is derived from an EMBL/GenBank/DDBJ whole genome shotgun (WGS) entry which is preliminary data.</text>
</comment>
<dbReference type="InterPro" id="IPR001849">
    <property type="entry name" value="PH_domain"/>
</dbReference>
<dbReference type="EMBL" id="JANIIK010000112">
    <property type="protein sequence ID" value="KAJ3593011.1"/>
    <property type="molecule type" value="Genomic_DNA"/>
</dbReference>
<keyword evidence="4" id="KW-1185">Reference proteome</keyword>
<dbReference type="PANTHER" id="PTHR15871">
    <property type="entry name" value="PH DOMAIN-CONTAINING PROTEIN"/>
    <property type="match status" value="1"/>
</dbReference>
<feature type="compositionally biased region" description="Basic and acidic residues" evidence="1">
    <location>
        <begin position="336"/>
        <end position="347"/>
    </location>
</feature>
<feature type="region of interest" description="Disordered" evidence="1">
    <location>
        <begin position="664"/>
        <end position="688"/>
    </location>
</feature>
<proteinExistence type="predicted"/>
<feature type="domain" description="PH" evidence="2">
    <location>
        <begin position="17"/>
        <end position="120"/>
    </location>
</feature>
<feature type="compositionally biased region" description="Polar residues" evidence="1">
    <location>
        <begin position="475"/>
        <end position="507"/>
    </location>
</feature>
<dbReference type="Pfam" id="PF00169">
    <property type="entry name" value="PH"/>
    <property type="match status" value="1"/>
</dbReference>
<dbReference type="PANTHER" id="PTHR15871:SF2">
    <property type="entry name" value="PLECKSTRIN HOMOLOGY DOMAIN-CONTAINING FAMILY O MEMBER 2"/>
    <property type="match status" value="1"/>
</dbReference>
<gene>
    <name evidence="3" type="ORF">NHX12_005349</name>
</gene>
<feature type="compositionally biased region" description="Polar residues" evidence="1">
    <location>
        <begin position="426"/>
        <end position="437"/>
    </location>
</feature>
<dbReference type="InterPro" id="IPR011993">
    <property type="entry name" value="PH-like_dom_sf"/>
</dbReference>
<dbReference type="InterPro" id="IPR043448">
    <property type="entry name" value="PKHO1/2"/>
</dbReference>
<name>A0A9Q0DSS1_9TELE</name>
<evidence type="ECO:0000256" key="1">
    <source>
        <dbReference type="SAM" id="MobiDB-lite"/>
    </source>
</evidence>
<dbReference type="AlphaFoldDB" id="A0A9Q0DSS1"/>
<reference evidence="3" key="1">
    <citation type="submission" date="2022-07" db="EMBL/GenBank/DDBJ databases">
        <title>Chromosome-level genome of Muraenolepis orangiensis.</title>
        <authorList>
            <person name="Kim J."/>
        </authorList>
    </citation>
    <scope>NUCLEOTIDE SEQUENCE</scope>
    <source>
        <strain evidence="3">KU_S4_2022</strain>
        <tissue evidence="3">Muscle</tissue>
    </source>
</reference>
<feature type="region of interest" description="Disordered" evidence="1">
    <location>
        <begin position="388"/>
        <end position="507"/>
    </location>
</feature>
<dbReference type="OrthoDB" id="8860305at2759"/>
<organism evidence="3 4">
    <name type="scientific">Muraenolepis orangiensis</name>
    <name type="common">Patagonian moray cod</name>
    <dbReference type="NCBI Taxonomy" id="630683"/>
    <lineage>
        <taxon>Eukaryota</taxon>
        <taxon>Metazoa</taxon>
        <taxon>Chordata</taxon>
        <taxon>Craniata</taxon>
        <taxon>Vertebrata</taxon>
        <taxon>Euteleostomi</taxon>
        <taxon>Actinopterygii</taxon>
        <taxon>Neopterygii</taxon>
        <taxon>Teleostei</taxon>
        <taxon>Neoteleostei</taxon>
        <taxon>Acanthomorphata</taxon>
        <taxon>Zeiogadaria</taxon>
        <taxon>Gadariae</taxon>
        <taxon>Gadiformes</taxon>
        <taxon>Muraenolepidoidei</taxon>
        <taxon>Muraenolepididae</taxon>
        <taxon>Muraenolepis</taxon>
    </lineage>
</organism>